<dbReference type="AlphaFoldDB" id="A0A379UX24"/>
<evidence type="ECO:0000313" key="3">
    <source>
        <dbReference type="Proteomes" id="UP000255534"/>
    </source>
</evidence>
<dbReference type="InterPro" id="IPR029060">
    <property type="entry name" value="PIN-like_dom_sf"/>
</dbReference>
<evidence type="ECO:0000259" key="1">
    <source>
        <dbReference type="Pfam" id="PF01850"/>
    </source>
</evidence>
<dbReference type="SUPFAM" id="SSF88723">
    <property type="entry name" value="PIN domain-like"/>
    <property type="match status" value="1"/>
</dbReference>
<proteinExistence type="predicted"/>
<name>A0A379UX24_SALET</name>
<feature type="domain" description="PIN" evidence="1">
    <location>
        <begin position="5"/>
        <end position="50"/>
    </location>
</feature>
<dbReference type="EMBL" id="UGXK01000001">
    <property type="protein sequence ID" value="SUG71986.1"/>
    <property type="molecule type" value="Genomic_DNA"/>
</dbReference>
<sequence length="55" mass="6278">MLKFMLDTNTCIFTIKNKPEHIRERFNLNTSRMCISSITLMELIYGAEKKPGAGA</sequence>
<dbReference type="GO" id="GO:0016787">
    <property type="term" value="F:hydrolase activity"/>
    <property type="evidence" value="ECO:0007669"/>
    <property type="project" value="UniProtKB-KW"/>
</dbReference>
<dbReference type="Gene3D" id="3.40.50.1010">
    <property type="entry name" value="5'-nuclease"/>
    <property type="match status" value="1"/>
</dbReference>
<keyword evidence="2" id="KW-0378">Hydrolase</keyword>
<reference evidence="2 3" key="1">
    <citation type="submission" date="2018-06" db="EMBL/GenBank/DDBJ databases">
        <authorList>
            <consortium name="Pathogen Informatics"/>
            <person name="Doyle S."/>
        </authorList>
    </citation>
    <scope>NUCLEOTIDE SEQUENCE [LARGE SCALE GENOMIC DNA]</scope>
    <source>
        <strain evidence="2 3">NCTC5798</strain>
    </source>
</reference>
<dbReference type="EC" id="3.1.-.-" evidence="2"/>
<gene>
    <name evidence="2" type="primary">vapC</name>
    <name evidence="2" type="ORF">NCTC5798_03175</name>
</gene>
<accession>A0A379UX24</accession>
<protein>
    <submittedName>
        <fullName evidence="2">Plasmid maintenance protein</fullName>
        <ecNumber evidence="2">3.1.-.-</ecNumber>
    </submittedName>
</protein>
<dbReference type="InterPro" id="IPR002716">
    <property type="entry name" value="PIN_dom"/>
</dbReference>
<organism evidence="2 3">
    <name type="scientific">Salmonella enterica I</name>
    <dbReference type="NCBI Taxonomy" id="59201"/>
    <lineage>
        <taxon>Bacteria</taxon>
        <taxon>Pseudomonadati</taxon>
        <taxon>Pseudomonadota</taxon>
        <taxon>Gammaproteobacteria</taxon>
        <taxon>Enterobacterales</taxon>
        <taxon>Enterobacteriaceae</taxon>
        <taxon>Salmonella</taxon>
    </lineage>
</organism>
<evidence type="ECO:0000313" key="2">
    <source>
        <dbReference type="EMBL" id="SUG71986.1"/>
    </source>
</evidence>
<dbReference type="Proteomes" id="UP000255534">
    <property type="component" value="Unassembled WGS sequence"/>
</dbReference>
<dbReference type="Pfam" id="PF01850">
    <property type="entry name" value="PIN"/>
    <property type="match status" value="1"/>
</dbReference>